<evidence type="ECO:0000256" key="1">
    <source>
        <dbReference type="SAM" id="SignalP"/>
    </source>
</evidence>
<organism evidence="2 3">
    <name type="scientific">Trifolium medium</name>
    <dbReference type="NCBI Taxonomy" id="97028"/>
    <lineage>
        <taxon>Eukaryota</taxon>
        <taxon>Viridiplantae</taxon>
        <taxon>Streptophyta</taxon>
        <taxon>Embryophyta</taxon>
        <taxon>Tracheophyta</taxon>
        <taxon>Spermatophyta</taxon>
        <taxon>Magnoliopsida</taxon>
        <taxon>eudicotyledons</taxon>
        <taxon>Gunneridae</taxon>
        <taxon>Pentapetalae</taxon>
        <taxon>rosids</taxon>
        <taxon>fabids</taxon>
        <taxon>Fabales</taxon>
        <taxon>Fabaceae</taxon>
        <taxon>Papilionoideae</taxon>
        <taxon>50 kb inversion clade</taxon>
        <taxon>NPAAA clade</taxon>
        <taxon>Hologalegina</taxon>
        <taxon>IRL clade</taxon>
        <taxon>Trifolieae</taxon>
        <taxon>Trifolium</taxon>
    </lineage>
</organism>
<dbReference type="Proteomes" id="UP000265520">
    <property type="component" value="Unassembled WGS sequence"/>
</dbReference>
<feature type="non-terminal residue" evidence="2">
    <location>
        <position position="43"/>
    </location>
</feature>
<feature type="chain" id="PRO_5017464334" description="Transmembrane protein" evidence="1">
    <location>
        <begin position="19"/>
        <end position="43"/>
    </location>
</feature>
<keyword evidence="3" id="KW-1185">Reference proteome</keyword>
<sequence>MMLVVVGWWRRLPMMVVAGRWWLQLAVFEEFESLNMDDANEKS</sequence>
<reference evidence="2 3" key="1">
    <citation type="journal article" date="2018" name="Front. Plant Sci.">
        <title>Red Clover (Trifolium pratense) and Zigzag Clover (T. medium) - A Picture of Genomic Similarities and Differences.</title>
        <authorList>
            <person name="Dluhosova J."/>
            <person name="Istvanek J."/>
            <person name="Nedelnik J."/>
            <person name="Repkova J."/>
        </authorList>
    </citation>
    <scope>NUCLEOTIDE SEQUENCE [LARGE SCALE GENOMIC DNA]</scope>
    <source>
        <strain evidence="3">cv. 10/8</strain>
        <tissue evidence="2">Leaf</tissue>
    </source>
</reference>
<keyword evidence="1" id="KW-0732">Signal</keyword>
<evidence type="ECO:0000313" key="3">
    <source>
        <dbReference type="Proteomes" id="UP000265520"/>
    </source>
</evidence>
<comment type="caution">
    <text evidence="2">The sequence shown here is derived from an EMBL/GenBank/DDBJ whole genome shotgun (WGS) entry which is preliminary data.</text>
</comment>
<evidence type="ECO:0000313" key="2">
    <source>
        <dbReference type="EMBL" id="MCI46602.1"/>
    </source>
</evidence>
<name>A0A392SDT5_9FABA</name>
<feature type="signal peptide" evidence="1">
    <location>
        <begin position="1"/>
        <end position="18"/>
    </location>
</feature>
<dbReference type="AlphaFoldDB" id="A0A392SDT5"/>
<evidence type="ECO:0008006" key="4">
    <source>
        <dbReference type="Google" id="ProtNLM"/>
    </source>
</evidence>
<accession>A0A392SDT5</accession>
<protein>
    <recommendedName>
        <fullName evidence="4">Transmembrane protein</fullName>
    </recommendedName>
</protein>
<proteinExistence type="predicted"/>
<dbReference type="EMBL" id="LXQA010359866">
    <property type="protein sequence ID" value="MCI46602.1"/>
    <property type="molecule type" value="Genomic_DNA"/>
</dbReference>